<evidence type="ECO:0000313" key="1">
    <source>
        <dbReference type="Proteomes" id="UP000887561"/>
    </source>
</evidence>
<evidence type="ECO:0000313" key="2">
    <source>
        <dbReference type="WBParaSite" id="scaffold1940_cov216.g3913"/>
    </source>
</evidence>
<accession>A0A915LVS1</accession>
<proteinExistence type="predicted"/>
<keyword evidence="1" id="KW-1185">Reference proteome</keyword>
<dbReference type="WBParaSite" id="scaffold1940_cov216.g3913">
    <property type="protein sequence ID" value="scaffold1940_cov216.g3913"/>
    <property type="gene ID" value="scaffold1940_cov216.g3913"/>
</dbReference>
<dbReference type="Proteomes" id="UP000887561">
    <property type="component" value="Unplaced"/>
</dbReference>
<protein>
    <submittedName>
        <fullName evidence="2">Uncharacterized protein</fullName>
    </submittedName>
</protein>
<dbReference type="AlphaFoldDB" id="A0A915LVS1"/>
<sequence>MSFNPIWDFNGTFGEYGFIQSTSTGSDAPQFSGSGWSPFGGSSSTRAMDFSSMNKPEEEMSDGIRALLEITRNFKNQSKFEDISFTKAQESPSKAIVSSPAFRCSPSPQQAQLRITNLPHHRPTGGAGTNNYAMAVKRTLDPKKEHTNNAAPPASSAAAPLMSQIGTFNRGTNIQTEQSQILSPRSKWFDRNIRSPVNAKEIEGGPKINGRLEFNFGSFNVGSTFRSIVNGINLNSLKFVKPARQCPRWDKPKHRIDEPNCPLWHPRERCQYYPRCRLTAEVCGFGHPFCGDFCDCAPEKRSLQLNHMPRKEGNNNEKTARPNP</sequence>
<organism evidence="1 2">
    <name type="scientific">Meloidogyne javanica</name>
    <name type="common">Root-knot nematode worm</name>
    <dbReference type="NCBI Taxonomy" id="6303"/>
    <lineage>
        <taxon>Eukaryota</taxon>
        <taxon>Metazoa</taxon>
        <taxon>Ecdysozoa</taxon>
        <taxon>Nematoda</taxon>
        <taxon>Chromadorea</taxon>
        <taxon>Rhabditida</taxon>
        <taxon>Tylenchina</taxon>
        <taxon>Tylenchomorpha</taxon>
        <taxon>Tylenchoidea</taxon>
        <taxon>Meloidogynidae</taxon>
        <taxon>Meloidogyninae</taxon>
        <taxon>Meloidogyne</taxon>
        <taxon>Meloidogyne incognita group</taxon>
    </lineage>
</organism>
<name>A0A915LVS1_MELJA</name>
<reference evidence="2" key="1">
    <citation type="submission" date="2022-11" db="UniProtKB">
        <authorList>
            <consortium name="WormBaseParasite"/>
        </authorList>
    </citation>
    <scope>IDENTIFICATION</scope>
</reference>